<dbReference type="EnsemblMetazoa" id="PPA41991.1">
    <property type="protein sequence ID" value="PPA41991.1"/>
    <property type="gene ID" value="WBGene00280360"/>
</dbReference>
<dbReference type="CDD" id="cd15457">
    <property type="entry name" value="NADAR"/>
    <property type="match status" value="1"/>
</dbReference>
<dbReference type="AlphaFoldDB" id="A0A2A6C0J4"/>
<dbReference type="OrthoDB" id="206452at2759"/>
<proteinExistence type="predicted"/>
<evidence type="ECO:0000313" key="1">
    <source>
        <dbReference type="EnsemblMetazoa" id="PPA41991.1"/>
    </source>
</evidence>
<dbReference type="Proteomes" id="UP000005239">
    <property type="component" value="Unassembled WGS sequence"/>
</dbReference>
<name>A0A2A6C0J4_PRIPA</name>
<keyword evidence="2" id="KW-1185">Reference proteome</keyword>
<accession>A0A2A6C0J4</accession>
<reference evidence="2" key="1">
    <citation type="journal article" date="2008" name="Nat. Genet.">
        <title>The Pristionchus pacificus genome provides a unique perspective on nematode lifestyle and parasitism.</title>
        <authorList>
            <person name="Dieterich C."/>
            <person name="Clifton S.W."/>
            <person name="Schuster L.N."/>
            <person name="Chinwalla A."/>
            <person name="Delehaunty K."/>
            <person name="Dinkelacker I."/>
            <person name="Fulton L."/>
            <person name="Fulton R."/>
            <person name="Godfrey J."/>
            <person name="Minx P."/>
            <person name="Mitreva M."/>
            <person name="Roeseler W."/>
            <person name="Tian H."/>
            <person name="Witte H."/>
            <person name="Yang S.P."/>
            <person name="Wilson R.K."/>
            <person name="Sommer R.J."/>
        </authorList>
    </citation>
    <scope>NUCLEOTIDE SEQUENCE [LARGE SCALE GENOMIC DNA]</scope>
    <source>
        <strain evidence="2">PS312</strain>
    </source>
</reference>
<reference evidence="1" key="2">
    <citation type="submission" date="2022-06" db="UniProtKB">
        <authorList>
            <consortium name="EnsemblMetazoa"/>
        </authorList>
    </citation>
    <scope>IDENTIFICATION</scope>
    <source>
        <strain evidence="1">PS312</strain>
    </source>
</reference>
<organism evidence="1 2">
    <name type="scientific">Pristionchus pacificus</name>
    <name type="common">Parasitic nematode worm</name>
    <dbReference type="NCBI Taxonomy" id="54126"/>
    <lineage>
        <taxon>Eukaryota</taxon>
        <taxon>Metazoa</taxon>
        <taxon>Ecdysozoa</taxon>
        <taxon>Nematoda</taxon>
        <taxon>Chromadorea</taxon>
        <taxon>Rhabditida</taxon>
        <taxon>Rhabditina</taxon>
        <taxon>Diplogasteromorpha</taxon>
        <taxon>Diplogasteroidea</taxon>
        <taxon>Neodiplogasteridae</taxon>
        <taxon>Pristionchus</taxon>
    </lineage>
</organism>
<sequence>MGKGGKTRSEMTHTILLTASKDGGDKEEKKIVEPTLRQHFFKRNNKLKQQIMLMEVSGFQIHVPFTMLVAGGTEREYFCMAQPTADESSHLKQLPGATTGRAALSGGRAPATAPIQPQSSNSARPFTPLLACIDLRLVEHLISGIINSNQKYMQSAKCRKSLLQTGDDIFVQCSIFNKKWGCGLSIDHPDVADPSKWQGENRFGKILTLARNHLRTIDVMIN</sequence>
<accession>A0A8R1UY76</accession>
<gene>
    <name evidence="1" type="primary">WBGene00280360</name>
</gene>
<evidence type="ECO:0000313" key="2">
    <source>
        <dbReference type="Proteomes" id="UP000005239"/>
    </source>
</evidence>
<dbReference type="InterPro" id="IPR012816">
    <property type="entry name" value="NADAR"/>
</dbReference>
<dbReference type="SUPFAM" id="SSF143990">
    <property type="entry name" value="YbiA-like"/>
    <property type="match status" value="1"/>
</dbReference>
<dbReference type="InterPro" id="IPR037238">
    <property type="entry name" value="YbiA-like_sf"/>
</dbReference>
<dbReference type="Gene3D" id="1.10.357.40">
    <property type="entry name" value="YbiA-like"/>
    <property type="match status" value="1"/>
</dbReference>
<dbReference type="Pfam" id="PF08719">
    <property type="entry name" value="NADAR"/>
    <property type="match status" value="1"/>
</dbReference>
<protein>
    <submittedName>
        <fullName evidence="1">NADAR domain-containing protein</fullName>
    </submittedName>
</protein>